<protein>
    <submittedName>
        <fullName evidence="1">Uncharacterized protein</fullName>
    </submittedName>
</protein>
<dbReference type="AlphaFoldDB" id="A0A0F7S4D0"/>
<evidence type="ECO:0000313" key="2">
    <source>
        <dbReference type="Proteomes" id="UP000242770"/>
    </source>
</evidence>
<organism evidence="1 2">
    <name type="scientific">Sporisorium scitamineum</name>
    <dbReference type="NCBI Taxonomy" id="49012"/>
    <lineage>
        <taxon>Eukaryota</taxon>
        <taxon>Fungi</taxon>
        <taxon>Dikarya</taxon>
        <taxon>Basidiomycota</taxon>
        <taxon>Ustilaginomycotina</taxon>
        <taxon>Ustilaginomycetes</taxon>
        <taxon>Ustilaginales</taxon>
        <taxon>Ustilaginaceae</taxon>
        <taxon>Sporisorium</taxon>
    </lineage>
</organism>
<dbReference type="Proteomes" id="UP000242770">
    <property type="component" value="Unassembled WGS sequence"/>
</dbReference>
<name>A0A0F7S4D0_9BASI</name>
<evidence type="ECO:0000313" key="1">
    <source>
        <dbReference type="EMBL" id="CDW97226.1"/>
    </source>
</evidence>
<reference evidence="2" key="1">
    <citation type="submission" date="2014-06" db="EMBL/GenBank/DDBJ databases">
        <authorList>
            <person name="Berkman P.J."/>
        </authorList>
    </citation>
    <scope>NUCLEOTIDE SEQUENCE [LARGE SCALE GENOMIC DNA]</scope>
</reference>
<accession>A0A0F7S4D0</accession>
<sequence>MGVKAGTRWAFMHSFTPASTEVKKRALSREKIGRYA</sequence>
<dbReference type="EMBL" id="CCFA01001384">
    <property type="protein sequence ID" value="CDW97226.1"/>
    <property type="molecule type" value="Genomic_DNA"/>
</dbReference>
<gene>
    <name evidence="1" type="primary">SSCI26090.1</name>
</gene>
<keyword evidence="2" id="KW-1185">Reference proteome</keyword>
<proteinExistence type="predicted"/>